<evidence type="ECO:0000313" key="2">
    <source>
        <dbReference type="Proteomes" id="UP001187531"/>
    </source>
</evidence>
<dbReference type="Proteomes" id="UP001187531">
    <property type="component" value="Unassembled WGS sequence"/>
</dbReference>
<accession>A0AA88ICZ3</accession>
<name>A0AA88ICZ3_ARTSF</name>
<dbReference type="AlphaFoldDB" id="A0AA88ICZ3"/>
<comment type="caution">
    <text evidence="1">The sequence shown here is derived from an EMBL/GenBank/DDBJ whole genome shotgun (WGS) entry which is preliminary data.</text>
</comment>
<evidence type="ECO:0000313" key="1">
    <source>
        <dbReference type="EMBL" id="KAK2726968.1"/>
    </source>
</evidence>
<organism evidence="1 2">
    <name type="scientific">Artemia franciscana</name>
    <name type="common">Brine shrimp</name>
    <name type="synonym">Artemia sanfranciscana</name>
    <dbReference type="NCBI Taxonomy" id="6661"/>
    <lineage>
        <taxon>Eukaryota</taxon>
        <taxon>Metazoa</taxon>
        <taxon>Ecdysozoa</taxon>
        <taxon>Arthropoda</taxon>
        <taxon>Crustacea</taxon>
        <taxon>Branchiopoda</taxon>
        <taxon>Anostraca</taxon>
        <taxon>Artemiidae</taxon>
        <taxon>Artemia</taxon>
    </lineage>
</organism>
<sequence length="176" mass="19776">MTIRQDFAATFAPFFDKSQSFAISSGLEMNHPGTSSGRKSHLDNPDLLTDYKLFYIEQSPFPQQYMEQSKDGRYYCFADVNFVIATHVNVYDRPERSLAVVAENMESWYFPPLKVPSDLSSNKSDSVIVLKNFPPVCDCSLNGKIALDTFAKEGAIHKVVPSKDKLGVYQRTTEAA</sequence>
<dbReference type="EMBL" id="JAVRJZ010000001">
    <property type="protein sequence ID" value="KAK2726968.1"/>
    <property type="molecule type" value="Genomic_DNA"/>
</dbReference>
<keyword evidence="2" id="KW-1185">Reference proteome</keyword>
<protein>
    <submittedName>
        <fullName evidence="1">Uncharacterized protein</fullName>
    </submittedName>
</protein>
<gene>
    <name evidence="1" type="ORF">QYM36_007715</name>
</gene>
<reference evidence="1" key="1">
    <citation type="submission" date="2023-07" db="EMBL/GenBank/DDBJ databases">
        <title>Chromosome-level genome assembly of Artemia franciscana.</title>
        <authorList>
            <person name="Jo E."/>
        </authorList>
    </citation>
    <scope>NUCLEOTIDE SEQUENCE</scope>
    <source>
        <tissue evidence="1">Whole body</tissue>
    </source>
</reference>
<proteinExistence type="predicted"/>